<protein>
    <recommendedName>
        <fullName evidence="4">Protein ROT1</fullName>
    </recommendedName>
    <alternativeName>
        <fullName evidence="3">Protein rot1</fullName>
    </alternativeName>
</protein>
<keyword evidence="9 10" id="KW-0472">Membrane</keyword>
<evidence type="ECO:0000313" key="11">
    <source>
        <dbReference type="EMBL" id="CUA75284.1"/>
    </source>
</evidence>
<organism evidence="11 12">
    <name type="scientific">Rhizoctonia solani</name>
    <dbReference type="NCBI Taxonomy" id="456999"/>
    <lineage>
        <taxon>Eukaryota</taxon>
        <taxon>Fungi</taxon>
        <taxon>Dikarya</taxon>
        <taxon>Basidiomycota</taxon>
        <taxon>Agaricomycotina</taxon>
        <taxon>Agaricomycetes</taxon>
        <taxon>Cantharellales</taxon>
        <taxon>Ceratobasidiaceae</taxon>
        <taxon>Rhizoctonia</taxon>
    </lineage>
</organism>
<sequence>MGKTTDQPPDYISQHSTAQQLCTLSHLNLLVVLMAGASSIHSTPPRPAQTKPIIYMLTSALLALAPLGVLGQVMLYDTSHNVTSLQGTWTTTTDYVLTSNMIASPSNSGFNIPEQYRGASSASYSFTNDGFWEQHIYRLVSHGTSSCTQGITIYQHGTYAHGPDGSLVLSPYWQDGRIQILDPCSSNPVSLINQTEHIRSWRILDGPVLRLVGEYYTPTENMTRVYDTPQMLSTKVLSSWG</sequence>
<accession>A0A0K6GA73</accession>
<evidence type="ECO:0000256" key="6">
    <source>
        <dbReference type="ARBA" id="ARBA00022729"/>
    </source>
</evidence>
<evidence type="ECO:0000256" key="7">
    <source>
        <dbReference type="ARBA" id="ARBA00022824"/>
    </source>
</evidence>
<dbReference type="InterPro" id="IPR019623">
    <property type="entry name" value="Rot1"/>
</dbReference>
<evidence type="ECO:0000256" key="9">
    <source>
        <dbReference type="ARBA" id="ARBA00023136"/>
    </source>
</evidence>
<evidence type="ECO:0000256" key="8">
    <source>
        <dbReference type="ARBA" id="ARBA00022989"/>
    </source>
</evidence>
<keyword evidence="6" id="KW-0732">Signal</keyword>
<dbReference type="Pfam" id="PF10681">
    <property type="entry name" value="Rot1"/>
    <property type="match status" value="1"/>
</dbReference>
<dbReference type="GO" id="GO:0005789">
    <property type="term" value="C:endoplasmic reticulum membrane"/>
    <property type="evidence" value="ECO:0007669"/>
    <property type="project" value="UniProtKB-SubCell"/>
</dbReference>
<dbReference type="PANTHER" id="PTHR28090">
    <property type="entry name" value="PROTEIN ROT1"/>
    <property type="match status" value="1"/>
</dbReference>
<keyword evidence="12" id="KW-1185">Reference proteome</keyword>
<keyword evidence="8 10" id="KW-1133">Transmembrane helix</keyword>
<dbReference type="GO" id="GO:0006458">
    <property type="term" value="P:'de novo' protein folding"/>
    <property type="evidence" value="ECO:0007669"/>
    <property type="project" value="InterPro"/>
</dbReference>
<keyword evidence="7" id="KW-0256">Endoplasmic reticulum</keyword>
<evidence type="ECO:0000256" key="2">
    <source>
        <dbReference type="ARBA" id="ARBA00007149"/>
    </source>
</evidence>
<dbReference type="PANTHER" id="PTHR28090:SF1">
    <property type="entry name" value="PROTEIN ROT1"/>
    <property type="match status" value="1"/>
</dbReference>
<comment type="subcellular location">
    <subcellularLocation>
        <location evidence="1">Endoplasmic reticulum membrane</location>
        <topology evidence="1">Single-pass type I membrane protein</topology>
    </subcellularLocation>
</comment>
<comment type="similarity">
    <text evidence="2">Belongs to the ROT1 family.</text>
</comment>
<gene>
    <name evidence="11" type="ORF">RSOLAG22IIIB_05822</name>
</gene>
<evidence type="ECO:0000256" key="1">
    <source>
        <dbReference type="ARBA" id="ARBA00004115"/>
    </source>
</evidence>
<evidence type="ECO:0000256" key="3">
    <source>
        <dbReference type="ARBA" id="ARBA00016195"/>
    </source>
</evidence>
<evidence type="ECO:0000256" key="4">
    <source>
        <dbReference type="ARBA" id="ARBA00017291"/>
    </source>
</evidence>
<feature type="transmembrane region" description="Helical" evidence="10">
    <location>
        <begin position="21"/>
        <end position="41"/>
    </location>
</feature>
<dbReference type="Proteomes" id="UP000044841">
    <property type="component" value="Unassembled WGS sequence"/>
</dbReference>
<dbReference type="EMBL" id="CYGV01001523">
    <property type="protein sequence ID" value="CUA75284.1"/>
    <property type="molecule type" value="Genomic_DNA"/>
</dbReference>
<evidence type="ECO:0000313" key="12">
    <source>
        <dbReference type="Proteomes" id="UP000044841"/>
    </source>
</evidence>
<evidence type="ECO:0000256" key="10">
    <source>
        <dbReference type="SAM" id="Phobius"/>
    </source>
</evidence>
<name>A0A0K6GA73_9AGAM</name>
<dbReference type="AlphaFoldDB" id="A0A0K6GA73"/>
<evidence type="ECO:0000256" key="5">
    <source>
        <dbReference type="ARBA" id="ARBA00022692"/>
    </source>
</evidence>
<feature type="transmembrane region" description="Helical" evidence="10">
    <location>
        <begin position="53"/>
        <end position="76"/>
    </location>
</feature>
<keyword evidence="5 10" id="KW-0812">Transmembrane</keyword>
<reference evidence="11 12" key="1">
    <citation type="submission" date="2015-07" db="EMBL/GenBank/DDBJ databases">
        <authorList>
            <person name="Noorani M."/>
        </authorList>
    </citation>
    <scope>NUCLEOTIDE SEQUENCE [LARGE SCALE GENOMIC DNA]</scope>
    <source>
        <strain evidence="11">BBA 69670</strain>
    </source>
</reference>
<proteinExistence type="inferred from homology"/>
<dbReference type="GO" id="GO:0051082">
    <property type="term" value="F:unfolded protein binding"/>
    <property type="evidence" value="ECO:0007669"/>
    <property type="project" value="TreeGrafter"/>
</dbReference>